<keyword evidence="6" id="KW-1185">Reference proteome</keyword>
<evidence type="ECO:0000313" key="5">
    <source>
        <dbReference type="EMBL" id="MFD2961381.1"/>
    </source>
</evidence>
<keyword evidence="1 4" id="KW-0929">Antimicrobial</keyword>
<dbReference type="InterPro" id="IPR033907">
    <property type="entry name" value="Endolysin_autolysin"/>
</dbReference>
<sequence length="163" mass="18721">MSKRKVSLSGIKHIKQFEGLRMNAYLDGDGLWNIGYGSLYLGDGNRTKEGDRLKSRKQADDILAYNIALCESIIDQVAPIIPLTQNMFDALVSYVHSKGPYIFLYSKVRELLSSYKVDDNLKLYRNDIAFEISADHQCRKTANSKTKHQIVSRRIREKQVFLM</sequence>
<comment type="catalytic activity">
    <reaction evidence="4">
        <text>Hydrolysis of (1-&gt;4)-beta-linkages between N-acetylmuramic acid and N-acetyl-D-glucosamine residues in a peptidoglycan and between N-acetyl-D-glucosamine residues in chitodextrins.</text>
        <dbReference type="EC" id="3.2.1.17"/>
    </reaction>
</comment>
<keyword evidence="4" id="KW-0378">Hydrolase</keyword>
<dbReference type="RefSeq" id="WP_377609550.1">
    <property type="nucleotide sequence ID" value="NZ_JBHUPA010000002.1"/>
</dbReference>
<protein>
    <recommendedName>
        <fullName evidence="4">Lysozyme</fullName>
        <ecNumber evidence="4">3.2.1.17</ecNumber>
    </recommendedName>
</protein>
<keyword evidence="4" id="KW-0326">Glycosidase</keyword>
<evidence type="ECO:0000256" key="1">
    <source>
        <dbReference type="ARBA" id="ARBA00022529"/>
    </source>
</evidence>
<accession>A0ABW6B005</accession>
<dbReference type="Pfam" id="PF00959">
    <property type="entry name" value="Phage_lysozyme"/>
    <property type="match status" value="1"/>
</dbReference>
<keyword evidence="2 4" id="KW-0081">Bacteriolytic enzyme</keyword>
<evidence type="ECO:0000256" key="4">
    <source>
        <dbReference type="RuleBase" id="RU003788"/>
    </source>
</evidence>
<reference evidence="6" key="1">
    <citation type="journal article" date="2019" name="Int. J. Syst. Evol. Microbiol.">
        <title>The Global Catalogue of Microorganisms (GCM) 10K type strain sequencing project: providing services to taxonomists for standard genome sequencing and annotation.</title>
        <authorList>
            <consortium name="The Broad Institute Genomics Platform"/>
            <consortium name="The Broad Institute Genome Sequencing Center for Infectious Disease"/>
            <person name="Wu L."/>
            <person name="Ma J."/>
        </authorList>
    </citation>
    <scope>NUCLEOTIDE SEQUENCE [LARGE SCALE GENOMIC DNA]</scope>
    <source>
        <strain evidence="6">KCTC 23098</strain>
    </source>
</reference>
<dbReference type="Proteomes" id="UP001597560">
    <property type="component" value="Unassembled WGS sequence"/>
</dbReference>
<dbReference type="Gene3D" id="1.10.530.40">
    <property type="match status" value="1"/>
</dbReference>
<dbReference type="InterPro" id="IPR002196">
    <property type="entry name" value="Glyco_hydro_24"/>
</dbReference>
<organism evidence="5 6">
    <name type="scientific">Olivibacter jilunii</name>
    <dbReference type="NCBI Taxonomy" id="985016"/>
    <lineage>
        <taxon>Bacteria</taxon>
        <taxon>Pseudomonadati</taxon>
        <taxon>Bacteroidota</taxon>
        <taxon>Sphingobacteriia</taxon>
        <taxon>Sphingobacteriales</taxon>
        <taxon>Sphingobacteriaceae</taxon>
        <taxon>Olivibacter</taxon>
    </lineage>
</organism>
<proteinExistence type="inferred from homology"/>
<keyword evidence="3" id="KW-1035">Host cytoplasm</keyword>
<dbReference type="InterPro" id="IPR023347">
    <property type="entry name" value="Lysozyme_dom_sf"/>
</dbReference>
<evidence type="ECO:0000256" key="3">
    <source>
        <dbReference type="ARBA" id="ARBA00023200"/>
    </source>
</evidence>
<dbReference type="PANTHER" id="PTHR38107:SF3">
    <property type="entry name" value="LYSOZYME RRRD-RELATED"/>
    <property type="match status" value="1"/>
</dbReference>
<dbReference type="InterPro" id="IPR023346">
    <property type="entry name" value="Lysozyme-like_dom_sf"/>
</dbReference>
<dbReference type="InterPro" id="IPR051018">
    <property type="entry name" value="Bacteriophage_GH24"/>
</dbReference>
<dbReference type="EC" id="3.2.1.17" evidence="4"/>
<comment type="caution">
    <text evidence="5">The sequence shown here is derived from an EMBL/GenBank/DDBJ whole genome shotgun (WGS) entry which is preliminary data.</text>
</comment>
<dbReference type="EMBL" id="JBHUPA010000002">
    <property type="protein sequence ID" value="MFD2961381.1"/>
    <property type="molecule type" value="Genomic_DNA"/>
</dbReference>
<comment type="similarity">
    <text evidence="4">Belongs to the glycosyl hydrolase 24 family.</text>
</comment>
<name>A0ABW6B005_9SPHI</name>
<gene>
    <name evidence="5" type="ORF">ACFS6J_06275</name>
</gene>
<dbReference type="SUPFAM" id="SSF53955">
    <property type="entry name" value="Lysozyme-like"/>
    <property type="match status" value="1"/>
</dbReference>
<dbReference type="PANTHER" id="PTHR38107">
    <property type="match status" value="1"/>
</dbReference>
<evidence type="ECO:0000313" key="6">
    <source>
        <dbReference type="Proteomes" id="UP001597560"/>
    </source>
</evidence>
<evidence type="ECO:0000256" key="2">
    <source>
        <dbReference type="ARBA" id="ARBA00022638"/>
    </source>
</evidence>
<dbReference type="CDD" id="cd00737">
    <property type="entry name" value="lyz_endolysin_autolysin"/>
    <property type="match status" value="1"/>
</dbReference>